<feature type="transmembrane region" description="Helical" evidence="7">
    <location>
        <begin position="170"/>
        <end position="187"/>
    </location>
</feature>
<feature type="transmembrane region" description="Helical" evidence="7">
    <location>
        <begin position="101"/>
        <end position="121"/>
    </location>
</feature>
<evidence type="ECO:0000256" key="5">
    <source>
        <dbReference type="ARBA" id="ARBA00023136"/>
    </source>
</evidence>
<organism evidence="8 9">
    <name type="scientific">Longispora fulva</name>
    <dbReference type="NCBI Taxonomy" id="619741"/>
    <lineage>
        <taxon>Bacteria</taxon>
        <taxon>Bacillati</taxon>
        <taxon>Actinomycetota</taxon>
        <taxon>Actinomycetes</taxon>
        <taxon>Micromonosporales</taxon>
        <taxon>Micromonosporaceae</taxon>
        <taxon>Longispora</taxon>
    </lineage>
</organism>
<evidence type="ECO:0000313" key="9">
    <source>
        <dbReference type="Proteomes" id="UP000622552"/>
    </source>
</evidence>
<evidence type="ECO:0000256" key="1">
    <source>
        <dbReference type="ARBA" id="ARBA00004651"/>
    </source>
</evidence>
<evidence type="ECO:0000256" key="4">
    <source>
        <dbReference type="ARBA" id="ARBA00022989"/>
    </source>
</evidence>
<comment type="caution">
    <text evidence="8">The sequence shown here is derived from an EMBL/GenBank/DDBJ whole genome shotgun (WGS) entry which is preliminary data.</text>
</comment>
<feature type="transmembrane region" description="Helical" evidence="7">
    <location>
        <begin position="380"/>
        <end position="403"/>
    </location>
</feature>
<keyword evidence="2" id="KW-1003">Cell membrane</keyword>
<gene>
    <name evidence="8" type="ORF">IW245_005932</name>
</gene>
<feature type="transmembrane region" description="Helical" evidence="7">
    <location>
        <begin position="442"/>
        <end position="465"/>
    </location>
</feature>
<dbReference type="PANTHER" id="PTHR30250">
    <property type="entry name" value="PST FAMILY PREDICTED COLANIC ACID TRANSPORTER"/>
    <property type="match status" value="1"/>
</dbReference>
<dbReference type="GO" id="GO:0005886">
    <property type="term" value="C:plasma membrane"/>
    <property type="evidence" value="ECO:0007669"/>
    <property type="project" value="UniProtKB-SubCell"/>
</dbReference>
<feature type="transmembrane region" description="Helical" evidence="7">
    <location>
        <begin position="349"/>
        <end position="368"/>
    </location>
</feature>
<dbReference type="RefSeq" id="WP_197006357.1">
    <property type="nucleotide sequence ID" value="NZ_BONS01000006.1"/>
</dbReference>
<sequence>MGREDGGAELMTSRPGNGTAAASDGAQAVPSTGAEAAPGAQEDVAEAVSVDDQADEPLPAIAPGSGRRRILLGLTDQVVIALASAGNALLATVVLERSRAGSVLIAITTLYFAMGVSRAFIGEAVLAHVSRFDGADRRRREEDALASALIIGSGCAVVLFGLWLFGPADWFGDLIWAVPFLPLLLLHDTGRHTYLAAREQLNALTIDLTWVGTQALAVAVALLAGWRTGGALLLAWGIGASAGAVLYLVRTRLNPLRGRLAAWFHETRHLSGWFSASALVGQSQTMLVATLVARFLSIADYAGLRLAQLTVLQPVQNLVTAMNALMVPRFSRLAATGDLPALRRLTLKVSLLGLGIGAAAIAVVVPLAEPVLHWYKHGEYLNVAPIALPVALQAAIYLLQIPFTAALRGLQRAKLLFGQYVVFTATSLTGVLLGALDGSLLRTAWGLTTGAAVGLIAMITVYLVALRRPVG</sequence>
<feature type="transmembrane region" description="Helical" evidence="7">
    <location>
        <begin position="232"/>
        <end position="249"/>
    </location>
</feature>
<evidence type="ECO:0000256" key="2">
    <source>
        <dbReference type="ARBA" id="ARBA00022475"/>
    </source>
</evidence>
<dbReference type="InterPro" id="IPR050833">
    <property type="entry name" value="Poly_Biosynth_Transport"/>
</dbReference>
<keyword evidence="5 7" id="KW-0472">Membrane</keyword>
<evidence type="ECO:0000256" key="3">
    <source>
        <dbReference type="ARBA" id="ARBA00022692"/>
    </source>
</evidence>
<feature type="transmembrane region" description="Helical" evidence="7">
    <location>
        <begin position="144"/>
        <end position="164"/>
    </location>
</feature>
<evidence type="ECO:0000256" key="6">
    <source>
        <dbReference type="SAM" id="MobiDB-lite"/>
    </source>
</evidence>
<feature type="transmembrane region" description="Helical" evidence="7">
    <location>
        <begin position="70"/>
        <end position="95"/>
    </location>
</feature>
<protein>
    <submittedName>
        <fullName evidence="8">O-antigen/teichoic acid export membrane protein</fullName>
    </submittedName>
</protein>
<feature type="transmembrane region" description="Helical" evidence="7">
    <location>
        <begin position="415"/>
        <end position="436"/>
    </location>
</feature>
<dbReference type="Proteomes" id="UP000622552">
    <property type="component" value="Unassembled WGS sequence"/>
</dbReference>
<name>A0A8J7GXS0_9ACTN</name>
<comment type="subcellular location">
    <subcellularLocation>
        <location evidence="1">Cell membrane</location>
        <topology evidence="1">Multi-pass membrane protein</topology>
    </subcellularLocation>
</comment>
<feature type="transmembrane region" description="Helical" evidence="7">
    <location>
        <begin position="208"/>
        <end position="226"/>
    </location>
</feature>
<keyword evidence="9" id="KW-1185">Reference proteome</keyword>
<evidence type="ECO:0000313" key="8">
    <source>
        <dbReference type="EMBL" id="MBG6139738.1"/>
    </source>
</evidence>
<proteinExistence type="predicted"/>
<accession>A0A8J7GXS0</accession>
<keyword evidence="3 7" id="KW-0812">Transmembrane</keyword>
<dbReference type="AlphaFoldDB" id="A0A8J7GXS0"/>
<dbReference type="PANTHER" id="PTHR30250:SF11">
    <property type="entry name" value="O-ANTIGEN TRANSPORTER-RELATED"/>
    <property type="match status" value="1"/>
</dbReference>
<evidence type="ECO:0000256" key="7">
    <source>
        <dbReference type="SAM" id="Phobius"/>
    </source>
</evidence>
<reference evidence="8" key="1">
    <citation type="submission" date="2020-11" db="EMBL/GenBank/DDBJ databases">
        <title>Sequencing the genomes of 1000 actinobacteria strains.</title>
        <authorList>
            <person name="Klenk H.-P."/>
        </authorList>
    </citation>
    <scope>NUCLEOTIDE SEQUENCE</scope>
    <source>
        <strain evidence="8">DSM 45356</strain>
    </source>
</reference>
<keyword evidence="4 7" id="KW-1133">Transmembrane helix</keyword>
<dbReference type="EMBL" id="JADOUF010000001">
    <property type="protein sequence ID" value="MBG6139738.1"/>
    <property type="molecule type" value="Genomic_DNA"/>
</dbReference>
<feature type="region of interest" description="Disordered" evidence="6">
    <location>
        <begin position="1"/>
        <end position="61"/>
    </location>
</feature>